<evidence type="ECO:0000256" key="1">
    <source>
        <dbReference type="SAM" id="Phobius"/>
    </source>
</evidence>
<reference evidence="2" key="1">
    <citation type="journal article" date="2020" name="mSystems">
        <title>Genome- and Community-Level Interaction Insights into Carbon Utilization and Element Cycling Functions of Hydrothermarchaeota in Hydrothermal Sediment.</title>
        <authorList>
            <person name="Zhou Z."/>
            <person name="Liu Y."/>
            <person name="Xu W."/>
            <person name="Pan J."/>
            <person name="Luo Z.H."/>
            <person name="Li M."/>
        </authorList>
    </citation>
    <scope>NUCLEOTIDE SEQUENCE [LARGE SCALE GENOMIC DNA]</scope>
    <source>
        <strain evidence="2">SpSt-548</strain>
    </source>
</reference>
<dbReference type="AlphaFoldDB" id="A0A7V4GA81"/>
<dbReference type="InterPro" id="IPR054622">
    <property type="entry name" value="DVU0150-like"/>
</dbReference>
<comment type="caution">
    <text evidence="2">The sequence shown here is derived from an EMBL/GenBank/DDBJ whole genome shotgun (WGS) entry which is preliminary data.</text>
</comment>
<sequence length="98" mass="10771">MRRLISTCTGWALLALLVVPETLWAAAAKVDSMVIVADTRKLGPWAAWWANLYNESHVYFTLVTVIAVPVIGLIFGVLADLVMGHIGIDLKSRELAEH</sequence>
<keyword evidence="1" id="KW-0472">Membrane</keyword>
<keyword evidence="1" id="KW-1133">Transmembrane helix</keyword>
<dbReference type="NCBIfam" id="NF040783">
    <property type="entry name" value="DVU0150_fam"/>
    <property type="match status" value="1"/>
</dbReference>
<evidence type="ECO:0000313" key="2">
    <source>
        <dbReference type="EMBL" id="HGS06243.1"/>
    </source>
</evidence>
<accession>A0A7V4GA81</accession>
<dbReference type="EMBL" id="DSXI01000657">
    <property type="protein sequence ID" value="HGS06243.1"/>
    <property type="molecule type" value="Genomic_DNA"/>
</dbReference>
<name>A0A7V4GA81_9BACT</name>
<proteinExistence type="predicted"/>
<feature type="transmembrane region" description="Helical" evidence="1">
    <location>
        <begin position="58"/>
        <end position="83"/>
    </location>
</feature>
<keyword evidence="1" id="KW-0812">Transmembrane</keyword>
<organism evidence="2">
    <name type="scientific">Desulfobacca acetoxidans</name>
    <dbReference type="NCBI Taxonomy" id="60893"/>
    <lineage>
        <taxon>Bacteria</taxon>
        <taxon>Pseudomonadati</taxon>
        <taxon>Thermodesulfobacteriota</taxon>
        <taxon>Desulfobaccia</taxon>
        <taxon>Desulfobaccales</taxon>
        <taxon>Desulfobaccaceae</taxon>
        <taxon>Desulfobacca</taxon>
    </lineage>
</organism>
<protein>
    <submittedName>
        <fullName evidence="2">Uncharacterized protein</fullName>
    </submittedName>
</protein>
<gene>
    <name evidence="2" type="ORF">ENT08_11025</name>
</gene>